<dbReference type="Pfam" id="PF06201">
    <property type="entry name" value="PITH"/>
    <property type="match status" value="1"/>
</dbReference>
<dbReference type="InParanoid" id="A0A0H2R1W6"/>
<dbReference type="PANTHER" id="PTHR12175:SF1">
    <property type="entry name" value="PITH DOMAIN-CONTAINING PROTEIN 1"/>
    <property type="match status" value="1"/>
</dbReference>
<evidence type="ECO:0000313" key="5">
    <source>
        <dbReference type="Proteomes" id="UP000053477"/>
    </source>
</evidence>
<sequence length="215" mass="24026">MPHDHEGHGHCHDEGHDHDHDHDHETGEGPADNLYSQIDLDNTIALNLDESTPIRNAIKPWNLRNDETKWIESDADDQIIVRVLFTGSVKLRSVMLKCGPEDHTPERMLLYATEESLDFSDIADRPASQEIAIPRTQDVAEHIVKASKFSNISTLTLFFPAAQGADTLRISYIGLRGTWTELKREPVVSVYELHANLADHQKIQGLDGVGSHIGS</sequence>
<feature type="domain" description="PITH" evidence="3">
    <location>
        <begin position="23"/>
        <end position="195"/>
    </location>
</feature>
<keyword evidence="5" id="KW-1185">Reference proteome</keyword>
<gene>
    <name evidence="4" type="ORF">SCHPADRAFT_883465</name>
</gene>
<dbReference type="GO" id="GO:0005634">
    <property type="term" value="C:nucleus"/>
    <property type="evidence" value="ECO:0007669"/>
    <property type="project" value="TreeGrafter"/>
</dbReference>
<evidence type="ECO:0000313" key="4">
    <source>
        <dbReference type="EMBL" id="KLO05769.1"/>
    </source>
</evidence>
<reference evidence="4 5" key="1">
    <citation type="submission" date="2015-04" db="EMBL/GenBank/DDBJ databases">
        <title>Complete genome sequence of Schizopora paradoxa KUC8140, a cosmopolitan wood degrader in East Asia.</title>
        <authorList>
            <consortium name="DOE Joint Genome Institute"/>
            <person name="Min B."/>
            <person name="Park H."/>
            <person name="Jang Y."/>
            <person name="Kim J.-J."/>
            <person name="Kim K.H."/>
            <person name="Pangilinan J."/>
            <person name="Lipzen A."/>
            <person name="Riley R."/>
            <person name="Grigoriev I.V."/>
            <person name="Spatafora J.W."/>
            <person name="Choi I.-G."/>
        </authorList>
    </citation>
    <scope>NUCLEOTIDE SEQUENCE [LARGE SCALE GENOMIC DNA]</scope>
    <source>
        <strain evidence="4 5">KUC8140</strain>
    </source>
</reference>
<accession>A0A0H2R1W6</accession>
<evidence type="ECO:0000256" key="2">
    <source>
        <dbReference type="SAM" id="MobiDB-lite"/>
    </source>
</evidence>
<evidence type="ECO:0000256" key="1">
    <source>
        <dbReference type="ARBA" id="ARBA00025788"/>
    </source>
</evidence>
<dbReference type="InterPro" id="IPR045099">
    <property type="entry name" value="PITH1-like"/>
</dbReference>
<dbReference type="OrthoDB" id="2635at2759"/>
<dbReference type="AlphaFoldDB" id="A0A0H2R1W6"/>
<protein>
    <submittedName>
        <fullName evidence="4">DUF1000-domain-containing protein</fullName>
    </submittedName>
</protein>
<evidence type="ECO:0000259" key="3">
    <source>
        <dbReference type="PROSITE" id="PS51532"/>
    </source>
</evidence>
<feature type="region of interest" description="Disordered" evidence="2">
    <location>
        <begin position="1"/>
        <end position="34"/>
    </location>
</feature>
<dbReference type="EMBL" id="KQ086268">
    <property type="protein sequence ID" value="KLO05769.1"/>
    <property type="molecule type" value="Genomic_DNA"/>
</dbReference>
<dbReference type="InterPro" id="IPR037047">
    <property type="entry name" value="PITH_dom_sf"/>
</dbReference>
<dbReference type="InterPro" id="IPR008979">
    <property type="entry name" value="Galactose-bd-like_sf"/>
</dbReference>
<dbReference type="Gene3D" id="2.60.120.470">
    <property type="entry name" value="PITH domain"/>
    <property type="match status" value="1"/>
</dbReference>
<dbReference type="Proteomes" id="UP000053477">
    <property type="component" value="Unassembled WGS sequence"/>
</dbReference>
<dbReference type="InterPro" id="IPR010400">
    <property type="entry name" value="PITH_dom"/>
</dbReference>
<dbReference type="PANTHER" id="PTHR12175">
    <property type="entry name" value="AD039 HT014 THIOREDOXIN FAMILY TRP26"/>
    <property type="match status" value="1"/>
</dbReference>
<dbReference type="SUPFAM" id="SSF49785">
    <property type="entry name" value="Galactose-binding domain-like"/>
    <property type="match status" value="1"/>
</dbReference>
<comment type="similarity">
    <text evidence="1">Belongs to the PITHD1 family.</text>
</comment>
<name>A0A0H2R1W6_9AGAM</name>
<feature type="compositionally biased region" description="Basic and acidic residues" evidence="2">
    <location>
        <begin position="1"/>
        <end position="27"/>
    </location>
</feature>
<dbReference type="GO" id="GO:0005737">
    <property type="term" value="C:cytoplasm"/>
    <property type="evidence" value="ECO:0007669"/>
    <property type="project" value="UniProtKB-ARBA"/>
</dbReference>
<dbReference type="FunCoup" id="A0A0H2R1W6">
    <property type="interactions" value="577"/>
</dbReference>
<organism evidence="4 5">
    <name type="scientific">Schizopora paradoxa</name>
    <dbReference type="NCBI Taxonomy" id="27342"/>
    <lineage>
        <taxon>Eukaryota</taxon>
        <taxon>Fungi</taxon>
        <taxon>Dikarya</taxon>
        <taxon>Basidiomycota</taxon>
        <taxon>Agaricomycotina</taxon>
        <taxon>Agaricomycetes</taxon>
        <taxon>Hymenochaetales</taxon>
        <taxon>Schizoporaceae</taxon>
        <taxon>Schizopora</taxon>
    </lineage>
</organism>
<proteinExistence type="inferred from homology"/>
<dbReference type="PROSITE" id="PS51532">
    <property type="entry name" value="PITH"/>
    <property type="match status" value="1"/>
</dbReference>